<dbReference type="GO" id="GO:0017168">
    <property type="term" value="F:5-oxoprolinase (ATP-hydrolyzing) activity"/>
    <property type="evidence" value="ECO:0007669"/>
    <property type="project" value="TreeGrafter"/>
</dbReference>
<reference evidence="7" key="3">
    <citation type="submission" date="2020-02" db="EMBL/GenBank/DDBJ databases">
        <authorList>
            <person name="Sarangi A.N."/>
            <person name="Ghosh S."/>
            <person name="Mukherjee M."/>
            <person name="Tripathy S."/>
        </authorList>
    </citation>
    <scope>NUCLEOTIDE SEQUENCE</scope>
    <source>
        <strain evidence="7">BDU141951</strain>
    </source>
</reference>
<dbReference type="EMBL" id="JTHE02000003">
    <property type="protein sequence ID" value="NEV66739.1"/>
    <property type="molecule type" value="Genomic_DNA"/>
</dbReference>
<evidence type="ECO:0000259" key="6">
    <source>
        <dbReference type="Pfam" id="PF19278"/>
    </source>
</evidence>
<dbReference type="PANTHER" id="PTHR11365:SF23">
    <property type="entry name" value="HYPOTHETICAL 5-OXOPROLINASE (EUROFUNG)-RELATED"/>
    <property type="match status" value="1"/>
</dbReference>
<dbReference type="GO" id="GO:0005829">
    <property type="term" value="C:cytosol"/>
    <property type="evidence" value="ECO:0007669"/>
    <property type="project" value="TreeGrafter"/>
</dbReference>
<reference evidence="7" key="1">
    <citation type="submission" date="2014-11" db="EMBL/GenBank/DDBJ databases">
        <authorList>
            <person name="Malar M.C."/>
            <person name="Sen D."/>
            <person name="Tripathy S."/>
        </authorList>
    </citation>
    <scope>NUCLEOTIDE SEQUENCE</scope>
    <source>
        <strain evidence="7">BDU141951</strain>
    </source>
</reference>
<gene>
    <name evidence="7" type="ORF">QQ91_006380</name>
</gene>
<reference evidence="7" key="2">
    <citation type="journal article" date="2015" name="Genome Announc.">
        <title>Draft Genome Sequence of Filamentous Marine Cyanobacterium Lyngbya confervoides Strain BDU141951.</title>
        <authorList>
            <person name="Chandrababunaidu M.M."/>
            <person name="Sen D."/>
            <person name="Tripathy S."/>
        </authorList>
    </citation>
    <scope>NUCLEOTIDE SEQUENCE</scope>
    <source>
        <strain evidence="7">BDU141951</strain>
    </source>
</reference>
<dbReference type="Pfam" id="PF01968">
    <property type="entry name" value="Hydantoinase_A"/>
    <property type="match status" value="1"/>
</dbReference>
<sequence>MGRWQFWIDRGGTFTDIVARRPDGRLVVHKLLSENPDRYPDAPLQGIRDLIGLATEDPIPAEEIAALKMGTTVATNALLERKGDRTLLVITDGFQDALRIGYQNRPDIFARHIELPEMLYERVIGVPERIDAHGEILQPLTPDSEPALVQQLQEAYDNGIRACAIVLMHGYRYPTHEQRVADLAHQVGFTQISVSHQVSPLMKLVSRGDTTVVDAYLSPILRRYVDRIASALIQNSKFKIPFGKGKALQNSKLPSPTPPTHPPSYSPTRLMFMQSNGGLTDAALFQGKDSILSGPAGGIVGAVQTSLRAGFQNIIGFDMGGTSTDVSHFNGEYERTFETEVAGVRLRSPMMAIHTVAAGGGSVLHFDGSRYRVGPDSAGAYPGPACYRNGGPLAVTDCNVMLGKLQPDFFPQVFGPNGDLPLDAEGVKAQFTELADRIHQSTGDTRSPEAVAAGFLAIAVEKMANAIKKISVQRGYDVAEYTLCCFGGAGGQHACQIAEALGMSEIFIHPYAGVLSAYGMGLADIRALRERSLELPLQLETLTELETVLTELARSGLEELEQQGIPVNVDATPLASQPGVEVLPRVHLKYVGTDAPLIVPYGTQPEMAAAFADLHRQRYGFAQPDKALIVDSVSVEVVGQTDVPAEPRLTRQRETPLLPKATVPVYMGDRWHDTPIYHRDDLCPGDTLPGPALIIEATGTNAIEPHWHATFTDLGALVLTQSIPRTGEVFSASPTPYGRGILEITSAANPKGSRENASPLHDPTTPLPDPVRLEIFNNLFRAIAEEMGVTLQNTSTSVNIKERLDFSCAIFDAEGQLVANAPHIPVHLGSMGESVQRLIRAKGDTLRPGDVYALNNPYNGGTHLPDVTVITPVFLNSKFKIQNSKLTPPTSSPPSPHHPATQPPSHPPTPHFYVASRGHHADIGGITPGSMPPQSRTLEEEGVLIDNFLLVDQGKFRERELRELLTGAPYPARNVDQNIADLQAQIAANVKGVEELRRMAEHQGLDTVQAYMGHVQNNAEDCVRRVIDRLSPGSFTYPLDDGSEIQVTIAIDAADRSAIIDFTGTSAQRSSNFNAPAAVCKAAVLYVFRTLVDDDIPLNAGCLKPLHIIIPEGSLLNPQPPAAVVAGNVEVSQAIVDALYGALGVMAGSQGTMNNLTFGNDRYQYYETICGGSGAGPDFDGTDAVHTHMTNSRLTDPEVLEWRYPVLVDRFEIRQGSGGAGQHRGGHGICRSLQFREPMTASILSSHRTVAPFGLAGGEPGAIGRNHLVKADGSEMMLEGQDQVEVAAGDSLIIETPGGGGYGELEMSTVSS</sequence>
<evidence type="ECO:0000313" key="7">
    <source>
        <dbReference type="EMBL" id="NEV66739.1"/>
    </source>
</evidence>
<name>A0A0C1V4B8_9CYAN</name>
<feature type="domain" description="Acetophenone carboxylase-like C-terminal" evidence="6">
    <location>
        <begin position="606"/>
        <end position="713"/>
    </location>
</feature>
<feature type="domain" description="Hydantoinase B/oxoprolinase" evidence="4">
    <location>
        <begin position="769"/>
        <end position="1304"/>
    </location>
</feature>
<dbReference type="Pfam" id="PF02538">
    <property type="entry name" value="Hydantoinase_B"/>
    <property type="match status" value="1"/>
</dbReference>
<feature type="region of interest" description="Disordered" evidence="2">
    <location>
        <begin position="884"/>
        <end position="935"/>
    </location>
</feature>
<feature type="region of interest" description="Disordered" evidence="2">
    <location>
        <begin position="749"/>
        <end position="768"/>
    </location>
</feature>
<dbReference type="GO" id="GO:0006749">
    <property type="term" value="P:glutathione metabolic process"/>
    <property type="evidence" value="ECO:0007669"/>
    <property type="project" value="TreeGrafter"/>
</dbReference>
<dbReference type="InterPro" id="IPR049517">
    <property type="entry name" value="ACX-like_C"/>
</dbReference>
<accession>A0A0C1V4B8</accession>
<evidence type="ECO:0000256" key="1">
    <source>
        <dbReference type="ARBA" id="ARBA00010403"/>
    </source>
</evidence>
<feature type="domain" description="Hydantoinase A/oxoprolinase" evidence="3">
    <location>
        <begin position="207"/>
        <end position="527"/>
    </location>
</feature>
<proteinExistence type="inferred from homology"/>
<organism evidence="7">
    <name type="scientific">Lyngbya confervoides BDU141951</name>
    <dbReference type="NCBI Taxonomy" id="1574623"/>
    <lineage>
        <taxon>Bacteria</taxon>
        <taxon>Bacillati</taxon>
        <taxon>Cyanobacteriota</taxon>
        <taxon>Cyanophyceae</taxon>
        <taxon>Oscillatoriophycideae</taxon>
        <taxon>Oscillatoriales</taxon>
        <taxon>Microcoleaceae</taxon>
        <taxon>Lyngbya</taxon>
    </lineage>
</organism>
<comment type="similarity">
    <text evidence="1">Belongs to the oxoprolinase family.</text>
</comment>
<dbReference type="Pfam" id="PF05378">
    <property type="entry name" value="Hydant_A_N"/>
    <property type="match status" value="1"/>
</dbReference>
<evidence type="ECO:0000256" key="2">
    <source>
        <dbReference type="SAM" id="MobiDB-lite"/>
    </source>
</evidence>
<dbReference type="InterPro" id="IPR003692">
    <property type="entry name" value="Hydantoinase_B"/>
</dbReference>
<evidence type="ECO:0000259" key="4">
    <source>
        <dbReference type="Pfam" id="PF02538"/>
    </source>
</evidence>
<dbReference type="PANTHER" id="PTHR11365">
    <property type="entry name" value="5-OXOPROLINASE RELATED"/>
    <property type="match status" value="1"/>
</dbReference>
<evidence type="ECO:0000259" key="5">
    <source>
        <dbReference type="Pfam" id="PF05378"/>
    </source>
</evidence>
<evidence type="ECO:0000259" key="3">
    <source>
        <dbReference type="Pfam" id="PF01968"/>
    </source>
</evidence>
<feature type="compositionally biased region" description="Pro residues" evidence="2">
    <location>
        <begin position="890"/>
        <end position="910"/>
    </location>
</feature>
<comment type="caution">
    <text evidence="7">The sequence shown here is derived from an EMBL/GenBank/DDBJ whole genome shotgun (WGS) entry which is preliminary data.</text>
</comment>
<dbReference type="InterPro" id="IPR008040">
    <property type="entry name" value="Hydant_A_N"/>
</dbReference>
<dbReference type="Pfam" id="PF19278">
    <property type="entry name" value="Hydant_A_C"/>
    <property type="match status" value="1"/>
</dbReference>
<protein>
    <submittedName>
        <fullName evidence="7">5-oxoprolinase</fullName>
    </submittedName>
</protein>
<dbReference type="InterPro" id="IPR045079">
    <property type="entry name" value="Oxoprolinase-like"/>
</dbReference>
<feature type="domain" description="Hydantoinase/oxoprolinase N-terminal" evidence="5">
    <location>
        <begin position="6"/>
        <end position="187"/>
    </location>
</feature>
<dbReference type="InterPro" id="IPR002821">
    <property type="entry name" value="Hydantoinase_A"/>
</dbReference>